<dbReference type="GO" id="GO:0044613">
    <property type="term" value="C:nuclear pore central transport channel"/>
    <property type="evidence" value="ECO:0000318"/>
    <property type="project" value="GO_Central"/>
</dbReference>
<dbReference type="Pfam" id="PF05064">
    <property type="entry name" value="Nsp1_C"/>
    <property type="match status" value="1"/>
</dbReference>
<dbReference type="OrthoDB" id="344345at2759"/>
<keyword evidence="5" id="KW-0653">Protein transport</keyword>
<protein>
    <submittedName>
        <fullName evidence="12">Nuclear pore glycoprotein p62-like isoform X2</fullName>
    </submittedName>
</protein>
<evidence type="ECO:0000256" key="7">
    <source>
        <dbReference type="ARBA" id="ARBA00023132"/>
    </source>
</evidence>
<feature type="domain" description="Nucleoporin NSP1-like C-terminal" evidence="10">
    <location>
        <begin position="248"/>
        <end position="354"/>
    </location>
</feature>
<dbReference type="GO" id="GO:0051028">
    <property type="term" value="P:mRNA transport"/>
    <property type="evidence" value="ECO:0007669"/>
    <property type="project" value="UniProtKB-KW"/>
</dbReference>
<keyword evidence="6" id="KW-0811">Translocation</keyword>
<evidence type="ECO:0000256" key="4">
    <source>
        <dbReference type="ARBA" id="ARBA00022816"/>
    </source>
</evidence>
<evidence type="ECO:0000313" key="12">
    <source>
        <dbReference type="RefSeq" id="XP_035682550.1"/>
    </source>
</evidence>
<evidence type="ECO:0000256" key="2">
    <source>
        <dbReference type="ARBA" id="ARBA00005911"/>
    </source>
</evidence>
<dbReference type="GeneID" id="118419959"/>
<dbReference type="GO" id="GO:0006405">
    <property type="term" value="P:RNA export from nucleus"/>
    <property type="evidence" value="ECO:0000318"/>
    <property type="project" value="GO_Central"/>
</dbReference>
<evidence type="ECO:0000256" key="6">
    <source>
        <dbReference type="ARBA" id="ARBA00023010"/>
    </source>
</evidence>
<dbReference type="GO" id="GO:0017056">
    <property type="term" value="F:structural constituent of nuclear pore"/>
    <property type="evidence" value="ECO:0000318"/>
    <property type="project" value="GO_Central"/>
</dbReference>
<accession>A0A9J7MXK8</accession>
<sequence>MFSFGQTTTAAPTASLFAMPASTTTGAADPKPGFTLGGQVMSTPSAGGQPGSLGFTPVASLQSKPAGFATPTPQTNTGGFTLGQPLTTSTPGFTFGQTTAASAATSATTAGTTAPGGLVLGTTPVATPAGSVMFGGGATTGKASTTPAVSAAKTTAAAATTATAPQLPAGLNFGAAATTAATTSAAKPTAALSFGTTATTVAGGATAAGLLQGVAAVKPTANTTSFSLTGAQTSAPAASTAAATTAASATKGPTMTFTQLEEKINKWSVQLEETERTFLHQATQVNAWDRQVIENGEKIVALNEAVQRVKLDQGRLDHELDFILAQQRELEDMLLPLEGAVKSQAPSIYQQHADLEREHTYQLAENTDAQLKRMMQDIKDIIEHLNQSGAPNTSNDPLHQIARILNAHMDSLQWLDQNAAVLQRKVDEVAKQCEVQRKEQEHSFRLAFE</sequence>
<keyword evidence="4" id="KW-0509">mRNA transport</keyword>
<comment type="subcellular location">
    <subcellularLocation>
        <location evidence="1">Nucleus</location>
        <location evidence="1">Nuclear pore complex</location>
    </subcellularLocation>
</comment>
<dbReference type="FunFam" id="1.20.5.170:FF:000040">
    <property type="entry name" value="Nuclear pore glycoprotein p62"/>
    <property type="match status" value="1"/>
</dbReference>
<dbReference type="InterPro" id="IPR007758">
    <property type="entry name" value="Nucleoporin_NSP1_C"/>
</dbReference>
<organism evidence="11 12">
    <name type="scientific">Branchiostoma floridae</name>
    <name type="common">Florida lancelet</name>
    <name type="synonym">Amphioxus</name>
    <dbReference type="NCBI Taxonomy" id="7739"/>
    <lineage>
        <taxon>Eukaryota</taxon>
        <taxon>Metazoa</taxon>
        <taxon>Chordata</taxon>
        <taxon>Cephalochordata</taxon>
        <taxon>Leptocardii</taxon>
        <taxon>Amphioxiformes</taxon>
        <taxon>Branchiostomatidae</taxon>
        <taxon>Branchiostoma</taxon>
    </lineage>
</organism>
<dbReference type="RefSeq" id="XP_035682550.1">
    <property type="nucleotide sequence ID" value="XM_035826657.1"/>
</dbReference>
<name>A0A9J7MXK8_BRAFL</name>
<keyword evidence="8" id="KW-0539">Nucleus</keyword>
<gene>
    <name evidence="12" type="primary">LOC118419959</name>
</gene>
<dbReference type="AlphaFoldDB" id="A0A9J7MXK8"/>
<evidence type="ECO:0000256" key="5">
    <source>
        <dbReference type="ARBA" id="ARBA00022927"/>
    </source>
</evidence>
<dbReference type="GO" id="GO:0006606">
    <property type="term" value="P:protein import into nucleus"/>
    <property type="evidence" value="ECO:0000318"/>
    <property type="project" value="GO_Central"/>
</dbReference>
<dbReference type="Gene3D" id="1.20.5.170">
    <property type="match status" value="1"/>
</dbReference>
<proteinExistence type="inferred from homology"/>
<dbReference type="GO" id="GO:0005543">
    <property type="term" value="F:phospholipid binding"/>
    <property type="evidence" value="ECO:0000318"/>
    <property type="project" value="GO_Central"/>
</dbReference>
<dbReference type="Proteomes" id="UP000001554">
    <property type="component" value="Chromosome 7"/>
</dbReference>
<evidence type="ECO:0000313" key="11">
    <source>
        <dbReference type="Proteomes" id="UP000001554"/>
    </source>
</evidence>
<evidence type="ECO:0000256" key="8">
    <source>
        <dbReference type="ARBA" id="ARBA00023242"/>
    </source>
</evidence>
<keyword evidence="7" id="KW-0906">Nuclear pore complex</keyword>
<dbReference type="PANTHER" id="PTHR12084">
    <property type="entry name" value="NUCLEAR PORE GLYCOPROTEIN P62-RELATED"/>
    <property type="match status" value="1"/>
</dbReference>
<reference evidence="12" key="2">
    <citation type="submission" date="2025-08" db="UniProtKB">
        <authorList>
            <consortium name="RefSeq"/>
        </authorList>
    </citation>
    <scope>IDENTIFICATION</scope>
    <source>
        <strain evidence="12">S238N-H82</strain>
        <tissue evidence="12">Testes</tissue>
    </source>
</reference>
<keyword evidence="11" id="KW-1185">Reference proteome</keyword>
<dbReference type="PANTHER" id="PTHR12084:SF0">
    <property type="entry name" value="NUCLEAR PORE GLYCOPROTEIN P62"/>
    <property type="match status" value="1"/>
</dbReference>
<feature type="region of interest" description="Disordered" evidence="9">
    <location>
        <begin position="28"/>
        <end position="74"/>
    </location>
</feature>
<evidence type="ECO:0000256" key="1">
    <source>
        <dbReference type="ARBA" id="ARBA00004567"/>
    </source>
</evidence>
<comment type="similarity">
    <text evidence="2">Belongs to the nucleoporin NSP1/NUP62 family.</text>
</comment>
<evidence type="ECO:0000256" key="9">
    <source>
        <dbReference type="SAM" id="MobiDB-lite"/>
    </source>
</evidence>
<dbReference type="InterPro" id="IPR026010">
    <property type="entry name" value="NSP1/NUP62"/>
</dbReference>
<reference evidence="11" key="1">
    <citation type="journal article" date="2020" name="Nat. Ecol. Evol.">
        <title>Deeply conserved synteny resolves early events in vertebrate evolution.</title>
        <authorList>
            <person name="Simakov O."/>
            <person name="Marletaz F."/>
            <person name="Yue J.X."/>
            <person name="O'Connell B."/>
            <person name="Jenkins J."/>
            <person name="Brandt A."/>
            <person name="Calef R."/>
            <person name="Tung C.H."/>
            <person name="Huang T.K."/>
            <person name="Schmutz J."/>
            <person name="Satoh N."/>
            <person name="Yu J.K."/>
            <person name="Putnam N.H."/>
            <person name="Green R.E."/>
            <person name="Rokhsar D.S."/>
        </authorList>
    </citation>
    <scope>NUCLEOTIDE SEQUENCE [LARGE SCALE GENOMIC DNA]</scope>
    <source>
        <strain evidence="11">S238N-H82</strain>
    </source>
</reference>
<evidence type="ECO:0000259" key="10">
    <source>
        <dbReference type="Pfam" id="PF05064"/>
    </source>
</evidence>
<evidence type="ECO:0000256" key="3">
    <source>
        <dbReference type="ARBA" id="ARBA00022448"/>
    </source>
</evidence>
<keyword evidence="3" id="KW-0813">Transport</keyword>